<dbReference type="EMBL" id="LAZR01009258">
    <property type="protein sequence ID" value="KKM73710.1"/>
    <property type="molecule type" value="Genomic_DNA"/>
</dbReference>
<name>A0A0F9MAH0_9ZZZZ</name>
<gene>
    <name evidence="1" type="ORF">LCGC14_1407730</name>
</gene>
<organism evidence="1">
    <name type="scientific">marine sediment metagenome</name>
    <dbReference type="NCBI Taxonomy" id="412755"/>
    <lineage>
        <taxon>unclassified sequences</taxon>
        <taxon>metagenomes</taxon>
        <taxon>ecological metagenomes</taxon>
    </lineage>
</organism>
<protein>
    <submittedName>
        <fullName evidence="1">Uncharacterized protein</fullName>
    </submittedName>
</protein>
<dbReference type="AlphaFoldDB" id="A0A0F9MAH0"/>
<accession>A0A0F9MAH0</accession>
<proteinExistence type="predicted"/>
<comment type="caution">
    <text evidence="1">The sequence shown here is derived from an EMBL/GenBank/DDBJ whole genome shotgun (WGS) entry which is preliminary data.</text>
</comment>
<sequence>MKVTQAGRGKPITITIESEREATILSLALHSRGILREYMQGVEIPEGYIIGLQGMKCAMWCALNDVYSAKDGMFGDRWLRERAINDQWD</sequence>
<evidence type="ECO:0000313" key="1">
    <source>
        <dbReference type="EMBL" id="KKM73710.1"/>
    </source>
</evidence>
<reference evidence="1" key="1">
    <citation type="journal article" date="2015" name="Nature">
        <title>Complex archaea that bridge the gap between prokaryotes and eukaryotes.</title>
        <authorList>
            <person name="Spang A."/>
            <person name="Saw J.H."/>
            <person name="Jorgensen S.L."/>
            <person name="Zaremba-Niedzwiedzka K."/>
            <person name="Martijn J."/>
            <person name="Lind A.E."/>
            <person name="van Eijk R."/>
            <person name="Schleper C."/>
            <person name="Guy L."/>
            <person name="Ettema T.J."/>
        </authorList>
    </citation>
    <scope>NUCLEOTIDE SEQUENCE</scope>
</reference>